<feature type="region of interest" description="Disordered" evidence="1">
    <location>
        <begin position="206"/>
        <end position="239"/>
    </location>
</feature>
<feature type="compositionally biased region" description="Polar residues" evidence="1">
    <location>
        <begin position="206"/>
        <end position="215"/>
    </location>
</feature>
<reference evidence="3" key="1">
    <citation type="journal article" date="2022" name="Int. J. Mol. Sci.">
        <title>Draft Genome of Tanacetum Coccineum: Genomic Comparison of Closely Related Tanacetum-Family Plants.</title>
        <authorList>
            <person name="Yamashiro T."/>
            <person name="Shiraishi A."/>
            <person name="Nakayama K."/>
            <person name="Satake H."/>
        </authorList>
    </citation>
    <scope>NUCLEOTIDE SEQUENCE</scope>
</reference>
<keyword evidence="3" id="KW-0808">Transferase</keyword>
<keyword evidence="3" id="KW-0695">RNA-directed DNA polymerase</keyword>
<dbReference type="InterPro" id="IPR043128">
    <property type="entry name" value="Rev_trsase/Diguanyl_cyclase"/>
</dbReference>
<dbReference type="PANTHER" id="PTHR24559">
    <property type="entry name" value="TRANSPOSON TY3-I GAG-POL POLYPROTEIN"/>
    <property type="match status" value="1"/>
</dbReference>
<keyword evidence="3" id="KW-0548">Nucleotidyltransferase</keyword>
<sequence>MARQTRSLSGSTDEDRETLRQSIATLMREEMEKLMAEMHAAAADATAGGNGMVVRLQAEGQRGMQYHTVTKIEFPRFGGKDVRGWLFKCEQFFKVDGVADDQKASNLARIGLAYDDPLAEIKKVKHVKTVQEYIDEYDKLLCRVELSEEQSISFFLAGLQSDVEVAVRMFKPISLAGLYGLAKLQETNLNAMKNKNRMPLLPSSRFSGSNSTYPNSLKPVSLPTPNSNWRNRTTNPNTTPIRKQLTQKELEEKRAKNLYFYCDKKYVPGHKCPSQMFSMEVMVYNDQEEIVWEPTNEDADCELSDVINGMQEENNVPYISLNALTELIDELCGSKVFSKLDLRSSYHQIRMYPDDIAKTTFQTYQGHYEFLVMPFGLTNDPSTFQFLINQVFKPLLETLKNGIADNEAASAKSQAQ</sequence>
<evidence type="ECO:0000313" key="3">
    <source>
        <dbReference type="EMBL" id="GJS75912.1"/>
    </source>
</evidence>
<evidence type="ECO:0000256" key="1">
    <source>
        <dbReference type="SAM" id="MobiDB-lite"/>
    </source>
</evidence>
<proteinExistence type="predicted"/>
<keyword evidence="4" id="KW-1185">Reference proteome</keyword>
<dbReference type="SUPFAM" id="SSF56672">
    <property type="entry name" value="DNA/RNA polymerases"/>
    <property type="match status" value="1"/>
</dbReference>
<organism evidence="3 4">
    <name type="scientific">Tanacetum coccineum</name>
    <dbReference type="NCBI Taxonomy" id="301880"/>
    <lineage>
        <taxon>Eukaryota</taxon>
        <taxon>Viridiplantae</taxon>
        <taxon>Streptophyta</taxon>
        <taxon>Embryophyta</taxon>
        <taxon>Tracheophyta</taxon>
        <taxon>Spermatophyta</taxon>
        <taxon>Magnoliopsida</taxon>
        <taxon>eudicotyledons</taxon>
        <taxon>Gunneridae</taxon>
        <taxon>Pentapetalae</taxon>
        <taxon>asterids</taxon>
        <taxon>campanulids</taxon>
        <taxon>Asterales</taxon>
        <taxon>Asteraceae</taxon>
        <taxon>Asteroideae</taxon>
        <taxon>Anthemideae</taxon>
        <taxon>Anthemidinae</taxon>
        <taxon>Tanacetum</taxon>
    </lineage>
</organism>
<dbReference type="PANTHER" id="PTHR24559:SF450">
    <property type="entry name" value="RNA-DIRECTED DNA POLYMERASE HOMOLOG"/>
    <property type="match status" value="1"/>
</dbReference>
<protein>
    <submittedName>
        <fullName evidence="3">Reverse transcriptase</fullName>
    </submittedName>
</protein>
<evidence type="ECO:0000313" key="4">
    <source>
        <dbReference type="Proteomes" id="UP001151760"/>
    </source>
</evidence>
<comment type="caution">
    <text evidence="3">The sequence shown here is derived from an EMBL/GenBank/DDBJ whole genome shotgun (WGS) entry which is preliminary data.</text>
</comment>
<dbReference type="CDD" id="cd01647">
    <property type="entry name" value="RT_LTR"/>
    <property type="match status" value="1"/>
</dbReference>
<dbReference type="InterPro" id="IPR053134">
    <property type="entry name" value="RNA-dir_DNA_polymerase"/>
</dbReference>
<feature type="compositionally biased region" description="Low complexity" evidence="1">
    <location>
        <begin position="223"/>
        <end position="239"/>
    </location>
</feature>
<dbReference type="Gene3D" id="3.30.70.270">
    <property type="match status" value="1"/>
</dbReference>
<dbReference type="InterPro" id="IPR000477">
    <property type="entry name" value="RT_dom"/>
</dbReference>
<dbReference type="EMBL" id="BQNB010010337">
    <property type="protein sequence ID" value="GJS75912.1"/>
    <property type="molecule type" value="Genomic_DNA"/>
</dbReference>
<dbReference type="Pfam" id="PF00078">
    <property type="entry name" value="RVT_1"/>
    <property type="match status" value="1"/>
</dbReference>
<dbReference type="Proteomes" id="UP001151760">
    <property type="component" value="Unassembled WGS sequence"/>
</dbReference>
<evidence type="ECO:0000259" key="2">
    <source>
        <dbReference type="Pfam" id="PF00078"/>
    </source>
</evidence>
<dbReference type="GO" id="GO:0003964">
    <property type="term" value="F:RNA-directed DNA polymerase activity"/>
    <property type="evidence" value="ECO:0007669"/>
    <property type="project" value="UniProtKB-KW"/>
</dbReference>
<dbReference type="InterPro" id="IPR043502">
    <property type="entry name" value="DNA/RNA_pol_sf"/>
</dbReference>
<reference evidence="3" key="2">
    <citation type="submission" date="2022-01" db="EMBL/GenBank/DDBJ databases">
        <authorList>
            <person name="Yamashiro T."/>
            <person name="Shiraishi A."/>
            <person name="Satake H."/>
            <person name="Nakayama K."/>
        </authorList>
    </citation>
    <scope>NUCLEOTIDE SEQUENCE</scope>
</reference>
<gene>
    <name evidence="3" type="ORF">Tco_0725793</name>
</gene>
<dbReference type="Gene3D" id="3.10.10.10">
    <property type="entry name" value="HIV Type 1 Reverse Transcriptase, subunit A, domain 1"/>
    <property type="match status" value="1"/>
</dbReference>
<feature type="domain" description="Reverse transcriptase" evidence="2">
    <location>
        <begin position="320"/>
        <end position="398"/>
    </location>
</feature>
<accession>A0ABQ4YGC2</accession>
<name>A0ABQ4YGC2_9ASTR</name>